<dbReference type="OrthoDB" id="1467023at2"/>
<keyword evidence="2" id="KW-1185">Reference proteome</keyword>
<evidence type="ECO:0000313" key="1">
    <source>
        <dbReference type="EMBL" id="PWH81578.1"/>
    </source>
</evidence>
<dbReference type="EMBL" id="QFRJ01000016">
    <property type="protein sequence ID" value="PWH81578.1"/>
    <property type="molecule type" value="Genomic_DNA"/>
</dbReference>
<sequence length="180" mass="21259">MLSTIFKRKVSDEQLANVFVNGVLDVIDKGFKDVRFIMEEDPAFMKKPQLGDSSDGHFAMIVISGNINSLTNSFSSRKLQTLEPLIFEKLAVAFEMTTHELEEHYKNYSSFMSRVNHPSKVTLYSMSKAMFYKYKLNDFQDDYFKSMDSPNPLFLKRMDEIMKNFLWNWEAFFKRYKIQM</sequence>
<dbReference type="RefSeq" id="WP_109360586.1">
    <property type="nucleotide sequence ID" value="NZ_QFRJ01000016.1"/>
</dbReference>
<organism evidence="1 2">
    <name type="scientific">Brumimicrobium oceani</name>
    <dbReference type="NCBI Taxonomy" id="2100725"/>
    <lineage>
        <taxon>Bacteria</taxon>
        <taxon>Pseudomonadati</taxon>
        <taxon>Bacteroidota</taxon>
        <taxon>Flavobacteriia</taxon>
        <taxon>Flavobacteriales</taxon>
        <taxon>Crocinitomicaceae</taxon>
        <taxon>Brumimicrobium</taxon>
    </lineage>
</organism>
<protein>
    <submittedName>
        <fullName evidence="1">Uncharacterized protein</fullName>
    </submittedName>
</protein>
<reference evidence="1 2" key="1">
    <citation type="submission" date="2018-05" db="EMBL/GenBank/DDBJ databases">
        <title>Brumimicrobium oceani sp. nov., isolated from coastal sediment.</title>
        <authorList>
            <person name="Kou Y."/>
        </authorList>
    </citation>
    <scope>NUCLEOTIDE SEQUENCE [LARGE SCALE GENOMIC DNA]</scope>
    <source>
        <strain evidence="1 2">C305</strain>
    </source>
</reference>
<gene>
    <name evidence="1" type="ORF">DIT68_14725</name>
</gene>
<name>A0A2U2X1C8_9FLAO</name>
<comment type="caution">
    <text evidence="1">The sequence shown here is derived from an EMBL/GenBank/DDBJ whole genome shotgun (WGS) entry which is preliminary data.</text>
</comment>
<accession>A0A2U2X1C8</accession>
<proteinExistence type="predicted"/>
<dbReference type="Proteomes" id="UP000245370">
    <property type="component" value="Unassembled WGS sequence"/>
</dbReference>
<evidence type="ECO:0000313" key="2">
    <source>
        <dbReference type="Proteomes" id="UP000245370"/>
    </source>
</evidence>
<reference evidence="1 2" key="2">
    <citation type="submission" date="2018-05" db="EMBL/GenBank/DDBJ databases">
        <authorList>
            <person name="Lanie J.A."/>
            <person name="Ng W.-L."/>
            <person name="Kazmierczak K.M."/>
            <person name="Andrzejewski T.M."/>
            <person name="Davidsen T.M."/>
            <person name="Wayne K.J."/>
            <person name="Tettelin H."/>
            <person name="Glass J.I."/>
            <person name="Rusch D."/>
            <person name="Podicherti R."/>
            <person name="Tsui H.-C.T."/>
            <person name="Winkler M.E."/>
        </authorList>
    </citation>
    <scope>NUCLEOTIDE SEQUENCE [LARGE SCALE GENOMIC DNA]</scope>
    <source>
        <strain evidence="1 2">C305</strain>
    </source>
</reference>
<dbReference type="AlphaFoldDB" id="A0A2U2X1C8"/>